<keyword evidence="1 5" id="KW-1003">Cell membrane</keyword>
<evidence type="ECO:0000256" key="1">
    <source>
        <dbReference type="ARBA" id="ARBA00022475"/>
    </source>
</evidence>
<sequence>MVHAHMTAWFLALVLFFVALGLHKSGKEKGFKVLKMILRVLYILIIATGVGLLLSLSNISMMYILKAAVGVWVIAMLEMILGRTAKRESTKVLWIQFIIAILLVLYLGFSLPLGTYLFKG</sequence>
<evidence type="ECO:0000313" key="6">
    <source>
        <dbReference type="EMBL" id="TCN27928.1"/>
    </source>
</evidence>
<evidence type="ECO:0000256" key="3">
    <source>
        <dbReference type="ARBA" id="ARBA00022989"/>
    </source>
</evidence>
<dbReference type="HAMAP" id="MF_01536">
    <property type="entry name" value="UPF0344"/>
    <property type="match status" value="1"/>
</dbReference>
<keyword evidence="7" id="KW-1185">Reference proteome</keyword>
<feature type="transmembrane region" description="Helical" evidence="5">
    <location>
        <begin position="62"/>
        <end position="81"/>
    </location>
</feature>
<proteinExistence type="inferred from homology"/>
<keyword evidence="2 5" id="KW-0812">Transmembrane</keyword>
<evidence type="ECO:0000256" key="2">
    <source>
        <dbReference type="ARBA" id="ARBA00022692"/>
    </source>
</evidence>
<evidence type="ECO:0000256" key="4">
    <source>
        <dbReference type="ARBA" id="ARBA00023136"/>
    </source>
</evidence>
<protein>
    <recommendedName>
        <fullName evidence="5">UPF0344 protein EV146_101258</fullName>
    </recommendedName>
</protein>
<comment type="subcellular location">
    <subcellularLocation>
        <location evidence="5">Cell membrane</location>
        <topology evidence="5">Multi-pass membrane protein</topology>
    </subcellularLocation>
</comment>
<keyword evidence="4 5" id="KW-0472">Membrane</keyword>
<dbReference type="Proteomes" id="UP000295689">
    <property type="component" value="Unassembled WGS sequence"/>
</dbReference>
<comment type="caution">
    <text evidence="6">The sequence shown here is derived from an EMBL/GenBank/DDBJ whole genome shotgun (WGS) entry which is preliminary data.</text>
</comment>
<feature type="transmembrane region" description="Helical" evidence="5">
    <location>
        <begin position="6"/>
        <end position="24"/>
    </location>
</feature>
<dbReference type="RefSeq" id="WP_132000981.1">
    <property type="nucleotide sequence ID" value="NZ_JABUHM010000006.1"/>
</dbReference>
<dbReference type="AlphaFoldDB" id="A0A4R2BL05"/>
<reference evidence="6 7" key="1">
    <citation type="journal article" date="2015" name="Stand. Genomic Sci.">
        <title>Genomic Encyclopedia of Bacterial and Archaeal Type Strains, Phase III: the genomes of soil and plant-associated and newly described type strains.</title>
        <authorList>
            <person name="Whitman W.B."/>
            <person name="Woyke T."/>
            <person name="Klenk H.P."/>
            <person name="Zhou Y."/>
            <person name="Lilburn T.G."/>
            <person name="Beck B.J."/>
            <person name="De Vos P."/>
            <person name="Vandamme P."/>
            <person name="Eisen J.A."/>
            <person name="Garrity G."/>
            <person name="Hugenholtz P."/>
            <person name="Kyrpides N.C."/>
        </authorList>
    </citation>
    <scope>NUCLEOTIDE SEQUENCE [LARGE SCALE GENOMIC DNA]</scope>
    <source>
        <strain evidence="6 7">CV53</strain>
    </source>
</reference>
<organism evidence="6 7">
    <name type="scientific">Mesobacillus foraminis</name>
    <dbReference type="NCBI Taxonomy" id="279826"/>
    <lineage>
        <taxon>Bacteria</taxon>
        <taxon>Bacillati</taxon>
        <taxon>Bacillota</taxon>
        <taxon>Bacilli</taxon>
        <taxon>Bacillales</taxon>
        <taxon>Bacillaceae</taxon>
        <taxon>Mesobacillus</taxon>
    </lineage>
</organism>
<dbReference type="Pfam" id="PF07457">
    <property type="entry name" value="DUF1516"/>
    <property type="match status" value="1"/>
</dbReference>
<evidence type="ECO:0000313" key="7">
    <source>
        <dbReference type="Proteomes" id="UP000295689"/>
    </source>
</evidence>
<evidence type="ECO:0000256" key="5">
    <source>
        <dbReference type="HAMAP-Rule" id="MF_01536"/>
    </source>
</evidence>
<dbReference type="GO" id="GO:0005886">
    <property type="term" value="C:plasma membrane"/>
    <property type="evidence" value="ECO:0007669"/>
    <property type="project" value="UniProtKB-SubCell"/>
</dbReference>
<name>A0A4R2BL05_9BACI</name>
<feature type="transmembrane region" description="Helical" evidence="5">
    <location>
        <begin position="93"/>
        <end position="118"/>
    </location>
</feature>
<keyword evidence="3 5" id="KW-1133">Transmembrane helix</keyword>
<dbReference type="EMBL" id="SLVV01000001">
    <property type="protein sequence ID" value="TCN27928.1"/>
    <property type="molecule type" value="Genomic_DNA"/>
</dbReference>
<comment type="similarity">
    <text evidence="5">Belongs to the UPF0344 family.</text>
</comment>
<dbReference type="InterPro" id="IPR010899">
    <property type="entry name" value="UPF0344"/>
</dbReference>
<accession>A0A4R2BL05</accession>
<feature type="transmembrane region" description="Helical" evidence="5">
    <location>
        <begin position="36"/>
        <end position="56"/>
    </location>
</feature>
<gene>
    <name evidence="6" type="ORF">EV146_101258</name>
</gene>